<dbReference type="Pfam" id="PF08242">
    <property type="entry name" value="Methyltransf_12"/>
    <property type="match status" value="1"/>
</dbReference>
<organism evidence="12 13">
    <name type="scientific">Cytospora schulzeri</name>
    <dbReference type="NCBI Taxonomy" id="448051"/>
    <lineage>
        <taxon>Eukaryota</taxon>
        <taxon>Fungi</taxon>
        <taxon>Dikarya</taxon>
        <taxon>Ascomycota</taxon>
        <taxon>Pezizomycotina</taxon>
        <taxon>Sordariomycetes</taxon>
        <taxon>Sordariomycetidae</taxon>
        <taxon>Diaporthales</taxon>
        <taxon>Cytosporaceae</taxon>
        <taxon>Cytospora</taxon>
    </lineage>
</organism>
<comment type="caution">
    <text evidence="12">The sequence shown here is derived from an EMBL/GenBank/DDBJ whole genome shotgun (WGS) entry which is preliminary data.</text>
</comment>
<name>A0A423VWE5_9PEZI</name>
<reference evidence="12 13" key="1">
    <citation type="submission" date="2015-09" db="EMBL/GenBank/DDBJ databases">
        <title>Host preference determinants of Valsa canker pathogens revealed by comparative genomics.</title>
        <authorList>
            <person name="Yin Z."/>
            <person name="Huang L."/>
        </authorList>
    </citation>
    <scope>NUCLEOTIDE SEQUENCE [LARGE SCALE GENOMIC DNA]</scope>
    <source>
        <strain evidence="12 13">03-1</strain>
    </source>
</reference>
<dbReference type="InterPro" id="IPR050091">
    <property type="entry name" value="PKS_NRPS_Biosynth_Enz"/>
</dbReference>
<accession>A0A423VWE5</accession>
<dbReference type="SUPFAM" id="SSF51735">
    <property type="entry name" value="NAD(P)-binding Rossmann-fold domains"/>
    <property type="match status" value="2"/>
</dbReference>
<dbReference type="SMART" id="SM00829">
    <property type="entry name" value="PKS_ER"/>
    <property type="match status" value="1"/>
</dbReference>
<dbReference type="InterPro" id="IPR016035">
    <property type="entry name" value="Acyl_Trfase/lysoPLipase"/>
</dbReference>
<dbReference type="PROSITE" id="PS52004">
    <property type="entry name" value="KS3_2"/>
    <property type="match status" value="1"/>
</dbReference>
<dbReference type="Pfam" id="PF08240">
    <property type="entry name" value="ADH_N"/>
    <property type="match status" value="1"/>
</dbReference>
<dbReference type="InterPro" id="IPR014030">
    <property type="entry name" value="Ketoacyl_synth_N"/>
</dbReference>
<dbReference type="InterPro" id="IPR057326">
    <property type="entry name" value="KR_dom"/>
</dbReference>
<dbReference type="SUPFAM" id="SSF52151">
    <property type="entry name" value="FabD/lysophospholipase-like"/>
    <property type="match status" value="1"/>
</dbReference>
<keyword evidence="6" id="KW-0511">Multifunctional enzyme</keyword>
<feature type="domain" description="Ketosynthase family 3 (KS3)" evidence="10">
    <location>
        <begin position="2"/>
        <end position="426"/>
    </location>
</feature>
<feature type="region of interest" description="C-terminal hotdog fold" evidence="8">
    <location>
        <begin position="1141"/>
        <end position="1297"/>
    </location>
</feature>
<dbReference type="CDD" id="cd00833">
    <property type="entry name" value="PKS"/>
    <property type="match status" value="1"/>
</dbReference>
<keyword evidence="1" id="KW-0596">Phosphopantetheine</keyword>
<gene>
    <name evidence="12" type="ORF">VMCG_08487</name>
</gene>
<dbReference type="InterPro" id="IPR013149">
    <property type="entry name" value="ADH-like_C"/>
</dbReference>
<dbReference type="InterPro" id="IPR009081">
    <property type="entry name" value="PP-bd_ACP"/>
</dbReference>
<dbReference type="InterPro" id="IPR032821">
    <property type="entry name" value="PKS_assoc"/>
</dbReference>
<dbReference type="Proteomes" id="UP000283895">
    <property type="component" value="Unassembled WGS sequence"/>
</dbReference>
<dbReference type="SUPFAM" id="SSF53901">
    <property type="entry name" value="Thiolase-like"/>
    <property type="match status" value="1"/>
</dbReference>
<dbReference type="Pfam" id="PF08659">
    <property type="entry name" value="KR"/>
    <property type="match status" value="1"/>
</dbReference>
<dbReference type="InterPro" id="IPR016036">
    <property type="entry name" value="Malonyl_transacylase_ACP-bd"/>
</dbReference>
<dbReference type="PANTHER" id="PTHR43775">
    <property type="entry name" value="FATTY ACID SYNTHASE"/>
    <property type="match status" value="1"/>
</dbReference>
<evidence type="ECO:0000313" key="13">
    <source>
        <dbReference type="Proteomes" id="UP000283895"/>
    </source>
</evidence>
<dbReference type="InterPro" id="IPR020843">
    <property type="entry name" value="ER"/>
</dbReference>
<protein>
    <submittedName>
        <fullName evidence="12">Uncharacterized protein</fullName>
    </submittedName>
</protein>
<dbReference type="GO" id="GO:0004312">
    <property type="term" value="F:fatty acid synthase activity"/>
    <property type="evidence" value="ECO:0007669"/>
    <property type="project" value="TreeGrafter"/>
</dbReference>
<dbReference type="InterPro" id="IPR014031">
    <property type="entry name" value="Ketoacyl_synth_C"/>
</dbReference>
<dbReference type="InterPro" id="IPR042104">
    <property type="entry name" value="PKS_dehydratase_sf"/>
</dbReference>
<dbReference type="CDD" id="cd02440">
    <property type="entry name" value="AdoMet_MTases"/>
    <property type="match status" value="1"/>
</dbReference>
<dbReference type="SUPFAM" id="SSF50129">
    <property type="entry name" value="GroES-like"/>
    <property type="match status" value="1"/>
</dbReference>
<evidence type="ECO:0000259" key="10">
    <source>
        <dbReference type="PROSITE" id="PS52004"/>
    </source>
</evidence>
<dbReference type="GO" id="GO:0006633">
    <property type="term" value="P:fatty acid biosynthetic process"/>
    <property type="evidence" value="ECO:0007669"/>
    <property type="project" value="TreeGrafter"/>
</dbReference>
<dbReference type="InterPro" id="IPR029063">
    <property type="entry name" value="SAM-dependent_MTases_sf"/>
</dbReference>
<dbReference type="InterPro" id="IPR006162">
    <property type="entry name" value="Ppantetheine_attach_site"/>
</dbReference>
<dbReference type="InterPro" id="IPR011032">
    <property type="entry name" value="GroES-like_sf"/>
</dbReference>
<keyword evidence="4" id="KW-0521">NADP</keyword>
<evidence type="ECO:0000256" key="8">
    <source>
        <dbReference type="PROSITE-ProRule" id="PRU01363"/>
    </source>
</evidence>
<dbReference type="GO" id="GO:0031177">
    <property type="term" value="F:phosphopantetheine binding"/>
    <property type="evidence" value="ECO:0007669"/>
    <property type="project" value="InterPro"/>
</dbReference>
<dbReference type="InterPro" id="IPR036736">
    <property type="entry name" value="ACP-like_sf"/>
</dbReference>
<feature type="active site" description="Proton acceptor; for dehydratase activity" evidence="8">
    <location>
        <position position="1015"/>
    </location>
</feature>
<evidence type="ECO:0000256" key="1">
    <source>
        <dbReference type="ARBA" id="ARBA00022450"/>
    </source>
</evidence>
<dbReference type="SMART" id="SM00827">
    <property type="entry name" value="PKS_AT"/>
    <property type="match status" value="1"/>
</dbReference>
<dbReference type="SMART" id="SM00825">
    <property type="entry name" value="PKS_KS"/>
    <property type="match status" value="1"/>
</dbReference>
<evidence type="ECO:0000259" key="11">
    <source>
        <dbReference type="PROSITE" id="PS52019"/>
    </source>
</evidence>
<dbReference type="Pfam" id="PF21089">
    <property type="entry name" value="PKS_DH_N"/>
    <property type="match status" value="1"/>
</dbReference>
<dbReference type="Pfam" id="PF23114">
    <property type="entry name" value="NAD-bd_HRPKS_sdrA"/>
    <property type="match status" value="1"/>
</dbReference>
<dbReference type="Gene3D" id="3.90.180.10">
    <property type="entry name" value="Medium-chain alcohol dehydrogenases, catalytic domain"/>
    <property type="match status" value="1"/>
</dbReference>
<dbReference type="Pfam" id="PF16197">
    <property type="entry name" value="KAsynt_C_assoc"/>
    <property type="match status" value="1"/>
</dbReference>
<evidence type="ECO:0000256" key="7">
    <source>
        <dbReference type="ARBA" id="ARBA00023315"/>
    </source>
</evidence>
<dbReference type="Gene3D" id="3.10.129.110">
    <property type="entry name" value="Polyketide synthase dehydratase"/>
    <property type="match status" value="1"/>
</dbReference>
<dbReference type="SMART" id="SM00826">
    <property type="entry name" value="PKS_DH"/>
    <property type="match status" value="1"/>
</dbReference>
<dbReference type="InterPro" id="IPR016039">
    <property type="entry name" value="Thiolase-like"/>
</dbReference>
<dbReference type="Gene3D" id="3.40.50.720">
    <property type="entry name" value="NAD(P)-binding Rossmann-like Domain"/>
    <property type="match status" value="2"/>
</dbReference>
<dbReference type="SMART" id="SM00822">
    <property type="entry name" value="PKS_KR"/>
    <property type="match status" value="1"/>
</dbReference>
<dbReference type="GO" id="GO:0016491">
    <property type="term" value="F:oxidoreductase activity"/>
    <property type="evidence" value="ECO:0007669"/>
    <property type="project" value="UniProtKB-KW"/>
</dbReference>
<keyword evidence="7" id="KW-0012">Acyltransferase</keyword>
<proteinExistence type="predicted"/>
<keyword evidence="13" id="KW-1185">Reference proteome</keyword>
<dbReference type="Pfam" id="PF00698">
    <property type="entry name" value="Acyl_transf_1"/>
    <property type="match status" value="1"/>
</dbReference>
<dbReference type="Gene3D" id="3.30.70.3290">
    <property type="match status" value="1"/>
</dbReference>
<dbReference type="PANTHER" id="PTHR43775:SF29">
    <property type="entry name" value="ASPERFURANONE POLYKETIDE SYNTHASE AFOG-RELATED"/>
    <property type="match status" value="1"/>
</dbReference>
<dbReference type="OrthoDB" id="329835at2759"/>
<evidence type="ECO:0000256" key="2">
    <source>
        <dbReference type="ARBA" id="ARBA00022553"/>
    </source>
</evidence>
<dbReference type="InterPro" id="IPR049900">
    <property type="entry name" value="PKS_mFAS_DH"/>
</dbReference>
<dbReference type="Pfam" id="PF00107">
    <property type="entry name" value="ADH_zinc_N"/>
    <property type="match status" value="1"/>
</dbReference>
<dbReference type="SUPFAM" id="SSF55048">
    <property type="entry name" value="Probable ACP-binding domain of malonyl-CoA ACP transacylase"/>
    <property type="match status" value="1"/>
</dbReference>
<dbReference type="Gene3D" id="3.40.50.150">
    <property type="entry name" value="Vaccinia Virus protein VP39"/>
    <property type="match status" value="1"/>
</dbReference>
<dbReference type="EMBL" id="LKEA01000036">
    <property type="protein sequence ID" value="ROV95408.1"/>
    <property type="molecule type" value="Genomic_DNA"/>
</dbReference>
<dbReference type="Pfam" id="PF02801">
    <property type="entry name" value="Ketoacyl-synt_C"/>
    <property type="match status" value="1"/>
</dbReference>
<dbReference type="InterPro" id="IPR014043">
    <property type="entry name" value="Acyl_transferase_dom"/>
</dbReference>
<dbReference type="Gene3D" id="3.40.47.10">
    <property type="match status" value="1"/>
</dbReference>
<dbReference type="GO" id="GO:0030639">
    <property type="term" value="P:polyketide biosynthetic process"/>
    <property type="evidence" value="ECO:0007669"/>
    <property type="project" value="UniProtKB-ARBA"/>
</dbReference>
<dbReference type="InterPro" id="IPR020807">
    <property type="entry name" value="PKS_DH"/>
</dbReference>
<dbReference type="SMART" id="SM00823">
    <property type="entry name" value="PKS_PP"/>
    <property type="match status" value="1"/>
</dbReference>
<dbReference type="SUPFAM" id="SSF47336">
    <property type="entry name" value="ACP-like"/>
    <property type="match status" value="1"/>
</dbReference>
<evidence type="ECO:0000256" key="3">
    <source>
        <dbReference type="ARBA" id="ARBA00022679"/>
    </source>
</evidence>
<keyword evidence="5" id="KW-0560">Oxidoreductase</keyword>
<feature type="active site" description="Proton donor; for dehydratase activity" evidence="8">
    <location>
        <position position="1209"/>
    </location>
</feature>
<evidence type="ECO:0000259" key="9">
    <source>
        <dbReference type="PROSITE" id="PS50075"/>
    </source>
</evidence>
<feature type="domain" description="PKS/mFAS DH" evidence="11">
    <location>
        <begin position="983"/>
        <end position="1297"/>
    </location>
</feature>
<keyword evidence="3" id="KW-0808">Transferase</keyword>
<dbReference type="Gene3D" id="3.40.366.10">
    <property type="entry name" value="Malonyl-Coenzyme A Acyl Carrier Protein, domain 2"/>
    <property type="match status" value="1"/>
</dbReference>
<dbReference type="Pfam" id="PF00109">
    <property type="entry name" value="ketoacyl-synt"/>
    <property type="match status" value="1"/>
</dbReference>
<dbReference type="Pfam" id="PF23297">
    <property type="entry name" value="ACP_SdgA_C"/>
    <property type="match status" value="1"/>
</dbReference>
<dbReference type="InterPro" id="IPR001227">
    <property type="entry name" value="Ac_transferase_dom_sf"/>
</dbReference>
<evidence type="ECO:0000256" key="5">
    <source>
        <dbReference type="ARBA" id="ARBA00023002"/>
    </source>
</evidence>
<dbReference type="InterPro" id="IPR056501">
    <property type="entry name" value="NAD-bd_HRPKS_sdrA"/>
</dbReference>
<dbReference type="InterPro" id="IPR049552">
    <property type="entry name" value="PKS_DH_N"/>
</dbReference>
<dbReference type="InterPro" id="IPR013154">
    <property type="entry name" value="ADH-like_N"/>
</dbReference>
<dbReference type="PROSITE" id="PS00012">
    <property type="entry name" value="PHOSPHOPANTETHEINE"/>
    <property type="match status" value="1"/>
</dbReference>
<dbReference type="InterPro" id="IPR013217">
    <property type="entry name" value="Methyltransf_12"/>
</dbReference>
<evidence type="ECO:0000313" key="12">
    <source>
        <dbReference type="EMBL" id="ROV95408.1"/>
    </source>
</evidence>
<dbReference type="InterPro" id="IPR013968">
    <property type="entry name" value="PKS_KR"/>
</dbReference>
<dbReference type="InterPro" id="IPR049551">
    <property type="entry name" value="PKS_DH_C"/>
</dbReference>
<evidence type="ECO:0000256" key="4">
    <source>
        <dbReference type="ARBA" id="ARBA00022857"/>
    </source>
</evidence>
<evidence type="ECO:0000256" key="6">
    <source>
        <dbReference type="ARBA" id="ARBA00023268"/>
    </source>
</evidence>
<dbReference type="Gene3D" id="1.10.1200.10">
    <property type="entry name" value="ACP-like"/>
    <property type="match status" value="1"/>
</dbReference>
<dbReference type="CDD" id="cd05274">
    <property type="entry name" value="KR_FAS_SDR_x"/>
    <property type="match status" value="1"/>
</dbReference>
<feature type="region of interest" description="N-terminal hotdog fold" evidence="8">
    <location>
        <begin position="983"/>
        <end position="1117"/>
    </location>
</feature>
<dbReference type="SUPFAM" id="SSF53335">
    <property type="entry name" value="S-adenosyl-L-methionine-dependent methyltransferases"/>
    <property type="match status" value="1"/>
</dbReference>
<dbReference type="InterPro" id="IPR020841">
    <property type="entry name" value="PKS_Beta-ketoAc_synthase_dom"/>
</dbReference>
<dbReference type="CDD" id="cd05195">
    <property type="entry name" value="enoyl_red"/>
    <property type="match status" value="1"/>
</dbReference>
<dbReference type="PROSITE" id="PS52019">
    <property type="entry name" value="PKS_MFAS_DH"/>
    <property type="match status" value="1"/>
</dbReference>
<dbReference type="PROSITE" id="PS50075">
    <property type="entry name" value="CARRIER"/>
    <property type="match status" value="1"/>
</dbReference>
<dbReference type="Pfam" id="PF14765">
    <property type="entry name" value="PS-DH"/>
    <property type="match status" value="1"/>
</dbReference>
<keyword evidence="2" id="KW-0597">Phosphoprotein</keyword>
<dbReference type="InterPro" id="IPR020806">
    <property type="entry name" value="PKS_PP-bd"/>
</dbReference>
<dbReference type="InterPro" id="IPR036291">
    <property type="entry name" value="NAD(P)-bd_dom_sf"/>
</dbReference>
<feature type="domain" description="Carrier" evidence="9">
    <location>
        <begin position="2518"/>
        <end position="2595"/>
    </location>
</feature>
<sequence>MDEPIAIIGLNARLPGDGNTAENFYESLLAGRSARTEVPPERFNVDSFWHPDGERSGSTRARHAHFLTGSISAFDAPFFSITPAEANGMDPQQRGMLESVYKALENAGMPISKVAGTQTGVYVGCFAYDYNDIIVKDLDIPSKYAATGTVASMLSNRVSWFFDLRGPSITVDTACSSSLVAAHEACMSLKLREIDTAIVGGCNLILSPEMTLKLDAAGVLGPDGKSYSFDHRGNGYARGEGFGTLVLKRVSDAIRDGDVIRAVIRNSSTNQDGRSPGITQPTKAGQAALIKHVYDRAGLDPSLTRFFEAHGTGTQVGDPIEASAIADIFAPHRSPEEPLYVGALKSNVGHLEGAAGVAAIIKGVFTLERGIIPPNIWLEKVNPKIKDSWHLNFPTEATPWPQEGLRRMSINSFGIGGSNAHVVMDDAVHFLEQYRLTGEHRTVDRPEGIVTPPTNPFVNGLFFSTNPYYVPRAMLIAGIDMGEESETAQLFVLSAYDQDGISRIRNSYDGYLSTRLSDTSDLAEETQFLRDLSHTLASKRTHHAWRAFAVADSPAALRQGLSELPTPTRTKSEPRLAWVFTGQGAQWPAMGLELMAYPVFQQSILAADRYLNDLGCSWSLSAELSKNGGSSRIDDPEFCQPICTALQVALVDLLASWNVHAHAVTGHSSGEVAAAYATCAISREAAWKVAYYRGNLSSKLIRSGTLPKTCMAAVGLDITDTWAAIERVNQMSDQGTLDIACMNSWQSHTVSGDAGKIDNLVEMLTAEKVFARKLNVEIAYHSQYMKAMADEYLEAMGDLQPGESRTTSQATFFSSTRGSSISLSELRKPSYWVANLVSPVRFCESATAMLKGSVEEPKVNGYHENGPSLSAPVTDILEIGPHSALKGPLANISKQASGGAAVTYHSVLRRKSSAVQTVLEAAGSLFCQGYDIDLAAVNDAASPNGRKPLMLIDLPSYSFNHSKEYWIEGRISKNFRLRPAGRHELLGAPTADWNKNNAIWRNYIRLSENPWIEDHVVSGDVLYPAAGMLVMAIEASRQVADKDKILSGFRFKDVSFHEALRVPDDTQGVESHFYLRPYRETSLPGTSTWDEFQLWTFSNDEWREHCRGLVQTEYEEEQSCEAQRIREQCNQSLEDARSTCTSKITVDRLYRNFKESGLDFCPTFRTLNDVRTDSKLRLLADVESPLPKIREVMPAHYVQPHLVHPAMLDGVVHANLAPLVSGSRHSQQPRVPVYAKELWVSAKPSSEQDAYVVSAQASRRGRTETESSVTAVHRETGVPMVYGSGLVFKTLPGGATQDPASLLHDSFNVEWTPDPTLLSQSQASKVFGLSMSAEDNPTSWMEDCETLCLAYIRRFLGSVTKDRIERMEDHHLKYVTWMEHISRNTTKTVVSDIAELEAKVQSRGTPEGVLIIAVGQALEQMLGGPLNPLDVIFKDKIAENVYRYGLGSQRCYDQLCNYMDALAHKNPAMQILEVGAGTGGATRPVMQTLTGKGQRYQNYCFTDISPSFFEQARELFKDELGTMDFRVLNVENDPLEQGFEAGKYDLVVAANVLHATKKIDASLSNVKRLIRPGGKLLLFEITNIEVLLSHFCFGTLPGWWLSEDKDRRWGPLMSPSGWHYHLSQSGFTGVDMVFQDFPGSEHQMSSIIVSTVPEEQTALGIAAMTYIVVDEMSAQQDDIAKQLSSVLSEDKSTCEIVPLAGLGSQDLQHAACIVLVELRSSLLQDMTEPVFTAIKRMTSQCKSILWVTRGGDANASDPDTELVSGLARVARSERPEFKFATMSFGQSETSSTIVEKCVQAVLMTRDGNENSFRVTGGIAHIPRLVKAEYLSEHIRSQTASLDVVHKQLGEDSSRALVLQVGAPGQIDTLRFEDDTLFSAPLAHSEVEFKAMACGLNTIDVASALGKAEDSPVGLEASGIVTRVGPASKFQAGDRVFGLSFTGTVKTHVRSEDAFLANMPECLSWAEAASIPVVYTTAYAILHDSGTIRKGDTVLVHSAATALGQAAVQLAQLAGAEVFATVEDDDKRYFIETTYGVSRDHVSLARRGAFDTTIHQITKGRGVDIVLNTLGGEMLTETLSCLAPFGRLVDIRPGDPSSDTRVSLGDLQRKNIRYETFDLKYRALNDPVRTQRSFRGMVEQLLLRGPESTIRRTPISAHPFSRLQDVFRQLQSGSQIEKLVLEPHDEDEVPVVPRREPACRFDPHATYVIAGGLGGLGRSVTRWMASRGAKNFILLSRRGPVQDAAKELVTELEATCDKVATPACDVTDSASLREALDECSRTMPPIKGCIQGSMVLKDNRLEDMTLDEWNDAVRPKVTASRNLLDSLLGGRSSSSSSNLDFFILLSSTVGITGGPEQANYAAGNTYQDALARHLASSSPSSSQCVHAVSLDLPIIRGVGYVEERPGLLDHLRATGWAFMEEDEFHATLDYHCRPPPQGTSDTDPAALVRKAQVLPRFWLPQQTAAEGRDLPPWRLDPLFSHLAVLSASATGAAAGEGKAETTKAVNHAALLAAATSPEEAGKVALEAFLLKVSRVLSVDVSNLDPARPLHAYGVDSLVAVELRSWLAKELKAEVSVFDMTNASSISQVASTAAARSNLVGKVNGQ</sequence>
<dbReference type="STRING" id="356882.A0A423VWE5"/>